<dbReference type="PANTHER" id="PTHR47197:SF3">
    <property type="entry name" value="DIHYDRO-HEME D1 DEHYDROGENASE"/>
    <property type="match status" value="1"/>
</dbReference>
<dbReference type="SUPFAM" id="SSF50974">
    <property type="entry name" value="Nitrous oxide reductase, N-terminal domain"/>
    <property type="match status" value="1"/>
</dbReference>
<dbReference type="InterPro" id="IPR051200">
    <property type="entry name" value="Host-pathogen_enzymatic-act"/>
</dbReference>
<evidence type="ECO:0000259" key="3">
    <source>
        <dbReference type="Pfam" id="PF21783"/>
    </source>
</evidence>
<accession>A0A955LJR5</accession>
<dbReference type="PANTHER" id="PTHR47197">
    <property type="entry name" value="PROTEIN NIRF"/>
    <property type="match status" value="1"/>
</dbReference>
<protein>
    <submittedName>
        <fullName evidence="4">YncE family protein</fullName>
    </submittedName>
</protein>
<comment type="caution">
    <text evidence="4">The sequence shown here is derived from an EMBL/GenBank/DDBJ whole genome shotgun (WGS) entry which is preliminary data.</text>
</comment>
<sequence length="344" mass="37242">MKLPSTRLLVVVIVALVLVIIGIVAFGVTSSNKNTGPIPTPVVEEPSLNISVQDVEAKDDLTDATYSRTRGMFYVSSVDESLLYVINPDTGKIDSTIQTPNPSRLLFSADESVLYTTDGEIVRKLSTATFDTEVEVKVSKGTYAMALTNDNKYLFVVNEYTDSVAILNPDTLVAIKYIAVERRPVDVAMSADGQYAFVANYDSGSITKIALSNLTVVGTIQELGRPVKLITYTPQDLILVLDEYGGQIIALRSDNNEVVGTIEAVHYPSDFSLDTDNNRIYVASYTDGEIGVVDIAMERVVKVVPLNSSLGKVAGLNIVIYAPGKNLLLATNTNYGEIKLVGIK</sequence>
<keyword evidence="2" id="KW-0472">Membrane</keyword>
<evidence type="ECO:0000313" key="4">
    <source>
        <dbReference type="EMBL" id="MCA9391744.1"/>
    </source>
</evidence>
<keyword evidence="2" id="KW-1133">Transmembrane helix</keyword>
<name>A0A955LJR5_UNCKA</name>
<proteinExistence type="predicted"/>
<evidence type="ECO:0000256" key="2">
    <source>
        <dbReference type="SAM" id="Phobius"/>
    </source>
</evidence>
<evidence type="ECO:0000313" key="5">
    <source>
        <dbReference type="Proteomes" id="UP000751518"/>
    </source>
</evidence>
<dbReference type="Pfam" id="PF21783">
    <property type="entry name" value="YNCE"/>
    <property type="match status" value="1"/>
</dbReference>
<dbReference type="InterPro" id="IPR015943">
    <property type="entry name" value="WD40/YVTN_repeat-like_dom_sf"/>
</dbReference>
<organism evidence="4 5">
    <name type="scientific">candidate division WWE3 bacterium</name>
    <dbReference type="NCBI Taxonomy" id="2053526"/>
    <lineage>
        <taxon>Bacteria</taxon>
        <taxon>Katanobacteria</taxon>
    </lineage>
</organism>
<dbReference type="InterPro" id="IPR011045">
    <property type="entry name" value="N2O_reductase_N"/>
</dbReference>
<evidence type="ECO:0000256" key="1">
    <source>
        <dbReference type="ARBA" id="ARBA00022729"/>
    </source>
</evidence>
<dbReference type="AlphaFoldDB" id="A0A955LJR5"/>
<dbReference type="InterPro" id="IPR048433">
    <property type="entry name" value="YNCE-like_beta-prop"/>
</dbReference>
<keyword evidence="2" id="KW-0812">Transmembrane</keyword>
<gene>
    <name evidence="4" type="ORF">KC614_00880</name>
</gene>
<reference evidence="4" key="2">
    <citation type="journal article" date="2021" name="Microbiome">
        <title>Successional dynamics and alternative stable states in a saline activated sludge microbial community over 9 years.</title>
        <authorList>
            <person name="Wang Y."/>
            <person name="Ye J."/>
            <person name="Ju F."/>
            <person name="Liu L."/>
            <person name="Boyd J.A."/>
            <person name="Deng Y."/>
            <person name="Parks D.H."/>
            <person name="Jiang X."/>
            <person name="Yin X."/>
            <person name="Woodcroft B.J."/>
            <person name="Tyson G.W."/>
            <person name="Hugenholtz P."/>
            <person name="Polz M.F."/>
            <person name="Zhang T."/>
        </authorList>
    </citation>
    <scope>NUCLEOTIDE SEQUENCE</scope>
    <source>
        <strain evidence="4">HKST-UBA03</strain>
    </source>
</reference>
<feature type="transmembrane region" description="Helical" evidence="2">
    <location>
        <begin position="7"/>
        <end position="28"/>
    </location>
</feature>
<reference evidence="4" key="1">
    <citation type="submission" date="2020-04" db="EMBL/GenBank/DDBJ databases">
        <authorList>
            <person name="Zhang T."/>
        </authorList>
    </citation>
    <scope>NUCLEOTIDE SEQUENCE</scope>
    <source>
        <strain evidence="4">HKST-UBA03</strain>
    </source>
</reference>
<keyword evidence="1" id="KW-0732">Signal</keyword>
<feature type="domain" description="YNCE-like beta-propeller" evidence="3">
    <location>
        <begin position="151"/>
        <end position="299"/>
    </location>
</feature>
<dbReference type="Gene3D" id="2.130.10.10">
    <property type="entry name" value="YVTN repeat-like/Quinoprotein amine dehydrogenase"/>
    <property type="match status" value="2"/>
</dbReference>
<dbReference type="EMBL" id="JAGQKZ010000004">
    <property type="protein sequence ID" value="MCA9391744.1"/>
    <property type="molecule type" value="Genomic_DNA"/>
</dbReference>
<dbReference type="Proteomes" id="UP000751518">
    <property type="component" value="Unassembled WGS sequence"/>
</dbReference>